<evidence type="ECO:0000256" key="3">
    <source>
        <dbReference type="ARBA" id="ARBA00023163"/>
    </source>
</evidence>
<dbReference type="InterPro" id="IPR036388">
    <property type="entry name" value="WH-like_DNA-bd_sf"/>
</dbReference>
<dbReference type="PANTHER" id="PTHR33154:SF33">
    <property type="entry name" value="TRANSCRIPTIONAL REPRESSOR SDPR"/>
    <property type="match status" value="1"/>
</dbReference>
<evidence type="ECO:0000256" key="2">
    <source>
        <dbReference type="ARBA" id="ARBA00023125"/>
    </source>
</evidence>
<sequence length="306" mass="34439">MAKIKEYRIDEVDAVCNLGKALSSPVRLEILQLLYRDSLIIGEIAKKLDIPASSTAFHLKILEQAGLVRMEEQPGTRGSTKLCTRKVDALTIHTTKRNLDVKEVFSAEMPVGAYSSCEVSPTCGLYSEEGSIGIDDREFSFYLPERIRAGFLWTSSGYVEYKFANGVPSECKVDRLSISMELCSEAPGYREDWKSDITVWINGIDCGTWTCPGDFGARRGRLMPSDWPIGSTQYGMLKTWEVRKDGTYLNGEYISDVSIDMLNVMEKPYVKVRIGNKEDARYVGGFNLFGKHFGDYDQDIILAMEY</sequence>
<name>A0A7X2P0L9_9FIRM</name>
<protein>
    <submittedName>
        <fullName evidence="5">Helix-turn-helix domain-containing protein</fullName>
    </submittedName>
</protein>
<dbReference type="PANTHER" id="PTHR33154">
    <property type="entry name" value="TRANSCRIPTIONAL REGULATOR, ARSR FAMILY"/>
    <property type="match status" value="1"/>
</dbReference>
<dbReference type="GO" id="GO:0003700">
    <property type="term" value="F:DNA-binding transcription factor activity"/>
    <property type="evidence" value="ECO:0007669"/>
    <property type="project" value="InterPro"/>
</dbReference>
<dbReference type="InterPro" id="IPR051081">
    <property type="entry name" value="HTH_MetalResp_TranReg"/>
</dbReference>
<keyword evidence="6" id="KW-1185">Reference proteome</keyword>
<dbReference type="SUPFAM" id="SSF46785">
    <property type="entry name" value="Winged helix' DNA-binding domain"/>
    <property type="match status" value="1"/>
</dbReference>
<evidence type="ECO:0000256" key="1">
    <source>
        <dbReference type="ARBA" id="ARBA00023015"/>
    </source>
</evidence>
<dbReference type="InterPro" id="IPR036390">
    <property type="entry name" value="WH_DNA-bd_sf"/>
</dbReference>
<dbReference type="InterPro" id="IPR001845">
    <property type="entry name" value="HTH_ArsR_DNA-bd_dom"/>
</dbReference>
<proteinExistence type="predicted"/>
<dbReference type="PROSITE" id="PS50987">
    <property type="entry name" value="HTH_ARSR_2"/>
    <property type="match status" value="1"/>
</dbReference>
<comment type="caution">
    <text evidence="5">The sequence shown here is derived from an EMBL/GenBank/DDBJ whole genome shotgun (WGS) entry which is preliminary data.</text>
</comment>
<dbReference type="CDD" id="cd00090">
    <property type="entry name" value="HTH_ARSR"/>
    <property type="match status" value="1"/>
</dbReference>
<dbReference type="SMART" id="SM00418">
    <property type="entry name" value="HTH_ARSR"/>
    <property type="match status" value="1"/>
</dbReference>
<evidence type="ECO:0000313" key="5">
    <source>
        <dbReference type="EMBL" id="MST65294.1"/>
    </source>
</evidence>
<evidence type="ECO:0000259" key="4">
    <source>
        <dbReference type="PROSITE" id="PS50987"/>
    </source>
</evidence>
<dbReference type="AlphaFoldDB" id="A0A7X2P0L9"/>
<dbReference type="Gene3D" id="1.10.10.10">
    <property type="entry name" value="Winged helix-like DNA-binding domain superfamily/Winged helix DNA-binding domain"/>
    <property type="match status" value="1"/>
</dbReference>
<dbReference type="Pfam" id="PF12840">
    <property type="entry name" value="HTH_20"/>
    <property type="match status" value="1"/>
</dbReference>
<keyword evidence="1" id="KW-0805">Transcription regulation</keyword>
<dbReference type="InterPro" id="IPR011991">
    <property type="entry name" value="ArsR-like_HTH"/>
</dbReference>
<reference evidence="5 6" key="1">
    <citation type="submission" date="2019-08" db="EMBL/GenBank/DDBJ databases">
        <title>In-depth cultivation of the pig gut microbiome towards novel bacterial diversity and tailored functional studies.</title>
        <authorList>
            <person name="Wylensek D."/>
            <person name="Hitch T.C.A."/>
            <person name="Clavel T."/>
        </authorList>
    </citation>
    <scope>NUCLEOTIDE SEQUENCE [LARGE SCALE GENOMIC DNA]</scope>
    <source>
        <strain evidence="5 6">BSM-380-WT-5A</strain>
    </source>
</reference>
<evidence type="ECO:0000313" key="6">
    <source>
        <dbReference type="Proteomes" id="UP000440513"/>
    </source>
</evidence>
<dbReference type="Proteomes" id="UP000440513">
    <property type="component" value="Unassembled WGS sequence"/>
</dbReference>
<accession>A0A7X2P0L9</accession>
<dbReference type="RefSeq" id="WP_154431165.1">
    <property type="nucleotide sequence ID" value="NZ_VUMS01000001.1"/>
</dbReference>
<organism evidence="5 6">
    <name type="scientific">Oliverpabstia intestinalis</name>
    <dbReference type="NCBI Taxonomy" id="2606633"/>
    <lineage>
        <taxon>Bacteria</taxon>
        <taxon>Bacillati</taxon>
        <taxon>Bacillota</taxon>
        <taxon>Clostridia</taxon>
        <taxon>Lachnospirales</taxon>
        <taxon>Lachnospiraceae</taxon>
        <taxon>Oliverpabstia</taxon>
    </lineage>
</organism>
<keyword evidence="3" id="KW-0804">Transcription</keyword>
<feature type="domain" description="HTH arsR-type" evidence="4">
    <location>
        <begin position="7"/>
        <end position="102"/>
    </location>
</feature>
<gene>
    <name evidence="5" type="ORF">FYJ57_00775</name>
</gene>
<keyword evidence="2" id="KW-0238">DNA-binding</keyword>
<dbReference type="EMBL" id="VUMS01000001">
    <property type="protein sequence ID" value="MST65294.1"/>
    <property type="molecule type" value="Genomic_DNA"/>
</dbReference>
<dbReference type="GO" id="GO:0003677">
    <property type="term" value="F:DNA binding"/>
    <property type="evidence" value="ECO:0007669"/>
    <property type="project" value="UniProtKB-KW"/>
</dbReference>